<dbReference type="HOGENOM" id="CLU_1210950_0_0_1"/>
<dbReference type="CTD" id="20200528"/>
<gene>
    <name evidence="3" type="primary">20200528</name>
    <name evidence="2" type="ORF">HELRODRAFT_164382</name>
</gene>
<sequence>MPTGYHISEVPSISSKFKNSDQSWKNIHALKSKSKKFVRFKSDEIEDSSNQKSSSVHSLFNDSTICSENDVTVLSCHIAKLKKWLLGVEDFDAIDFEKIIKSVELMELHLSDDVNLNKSSFFLSNSEILIMNKELDSDFSDDDDNDDENNHHDRELEIRENKQKQSIDISSARIRSNCSLSLSGCNPGHLKMKIMKSHKNKQTESAKVCEDKIQSDCEDVEELLDERLI</sequence>
<dbReference type="Proteomes" id="UP000015101">
    <property type="component" value="Unassembled WGS sequence"/>
</dbReference>
<keyword evidence="4" id="KW-1185">Reference proteome</keyword>
<proteinExistence type="predicted"/>
<reference evidence="2 4" key="2">
    <citation type="journal article" date="2013" name="Nature">
        <title>Insights into bilaterian evolution from three spiralian genomes.</title>
        <authorList>
            <person name="Simakov O."/>
            <person name="Marletaz F."/>
            <person name="Cho S.J."/>
            <person name="Edsinger-Gonzales E."/>
            <person name="Havlak P."/>
            <person name="Hellsten U."/>
            <person name="Kuo D.H."/>
            <person name="Larsson T."/>
            <person name="Lv J."/>
            <person name="Arendt D."/>
            <person name="Savage R."/>
            <person name="Osoegawa K."/>
            <person name="de Jong P."/>
            <person name="Grimwood J."/>
            <person name="Chapman J.A."/>
            <person name="Shapiro H."/>
            <person name="Aerts A."/>
            <person name="Otillar R.P."/>
            <person name="Terry A.Y."/>
            <person name="Boore J.L."/>
            <person name="Grigoriev I.V."/>
            <person name="Lindberg D.R."/>
            <person name="Seaver E.C."/>
            <person name="Weisblat D.A."/>
            <person name="Putnam N.H."/>
            <person name="Rokhsar D.S."/>
        </authorList>
    </citation>
    <scope>NUCLEOTIDE SEQUENCE</scope>
</reference>
<evidence type="ECO:0000313" key="4">
    <source>
        <dbReference type="Proteomes" id="UP000015101"/>
    </source>
</evidence>
<reference evidence="4" key="1">
    <citation type="submission" date="2012-12" db="EMBL/GenBank/DDBJ databases">
        <authorList>
            <person name="Hellsten U."/>
            <person name="Grimwood J."/>
            <person name="Chapman J.A."/>
            <person name="Shapiro H."/>
            <person name="Aerts A."/>
            <person name="Otillar R.P."/>
            <person name="Terry A.Y."/>
            <person name="Boore J.L."/>
            <person name="Simakov O."/>
            <person name="Marletaz F."/>
            <person name="Cho S.-J."/>
            <person name="Edsinger-Gonzales E."/>
            <person name="Havlak P."/>
            <person name="Kuo D.-H."/>
            <person name="Larsson T."/>
            <person name="Lv J."/>
            <person name="Arendt D."/>
            <person name="Savage R."/>
            <person name="Osoegawa K."/>
            <person name="de Jong P."/>
            <person name="Lindberg D.R."/>
            <person name="Seaver E.C."/>
            <person name="Weisblat D.A."/>
            <person name="Putnam N.H."/>
            <person name="Grigoriev I.V."/>
            <person name="Rokhsar D.S."/>
        </authorList>
    </citation>
    <scope>NUCLEOTIDE SEQUENCE</scope>
</reference>
<organism evidence="3 4">
    <name type="scientific">Helobdella robusta</name>
    <name type="common">Californian leech</name>
    <dbReference type="NCBI Taxonomy" id="6412"/>
    <lineage>
        <taxon>Eukaryota</taxon>
        <taxon>Metazoa</taxon>
        <taxon>Spiralia</taxon>
        <taxon>Lophotrochozoa</taxon>
        <taxon>Annelida</taxon>
        <taxon>Clitellata</taxon>
        <taxon>Hirudinea</taxon>
        <taxon>Rhynchobdellida</taxon>
        <taxon>Glossiphoniidae</taxon>
        <taxon>Helobdella</taxon>
    </lineage>
</organism>
<evidence type="ECO:0000256" key="1">
    <source>
        <dbReference type="SAM" id="MobiDB-lite"/>
    </source>
</evidence>
<feature type="compositionally biased region" description="Basic and acidic residues" evidence="1">
    <location>
        <begin position="148"/>
        <end position="165"/>
    </location>
</feature>
<dbReference type="AlphaFoldDB" id="T1EVC8"/>
<dbReference type="RefSeq" id="XP_009027581.1">
    <property type="nucleotide sequence ID" value="XM_009029333.1"/>
</dbReference>
<dbReference type="EMBL" id="KB097571">
    <property type="protein sequence ID" value="ESN94526.1"/>
    <property type="molecule type" value="Genomic_DNA"/>
</dbReference>
<dbReference type="KEGG" id="hro:HELRODRAFT_164382"/>
<evidence type="ECO:0000313" key="3">
    <source>
        <dbReference type="EnsemblMetazoa" id="HelroP164382"/>
    </source>
</evidence>
<protein>
    <submittedName>
        <fullName evidence="2 3">Uncharacterized protein</fullName>
    </submittedName>
</protein>
<reference evidence="3" key="3">
    <citation type="submission" date="2015-06" db="UniProtKB">
        <authorList>
            <consortium name="EnsemblMetazoa"/>
        </authorList>
    </citation>
    <scope>IDENTIFICATION</scope>
</reference>
<feature type="region of interest" description="Disordered" evidence="1">
    <location>
        <begin position="139"/>
        <end position="167"/>
    </location>
</feature>
<name>T1EVC8_HELRO</name>
<dbReference type="EMBL" id="AMQM01001646">
    <property type="status" value="NOT_ANNOTATED_CDS"/>
    <property type="molecule type" value="Genomic_DNA"/>
</dbReference>
<dbReference type="EnsemblMetazoa" id="HelroT164382">
    <property type="protein sequence ID" value="HelroP164382"/>
    <property type="gene ID" value="HelroG164382"/>
</dbReference>
<evidence type="ECO:0000313" key="2">
    <source>
        <dbReference type="EMBL" id="ESN94526.1"/>
    </source>
</evidence>
<dbReference type="GeneID" id="20200528"/>
<accession>T1EVC8</accession>
<dbReference type="InParanoid" id="T1EVC8"/>